<dbReference type="EMBL" id="ML996127">
    <property type="protein sequence ID" value="KAF2736185.1"/>
    <property type="molecule type" value="Genomic_DNA"/>
</dbReference>
<organism evidence="3 4">
    <name type="scientific">Polyplosphaeria fusca</name>
    <dbReference type="NCBI Taxonomy" id="682080"/>
    <lineage>
        <taxon>Eukaryota</taxon>
        <taxon>Fungi</taxon>
        <taxon>Dikarya</taxon>
        <taxon>Ascomycota</taxon>
        <taxon>Pezizomycotina</taxon>
        <taxon>Dothideomycetes</taxon>
        <taxon>Pleosporomycetidae</taxon>
        <taxon>Pleosporales</taxon>
        <taxon>Tetraplosphaeriaceae</taxon>
        <taxon>Polyplosphaeria</taxon>
    </lineage>
</organism>
<dbReference type="AlphaFoldDB" id="A0A9P4V5B1"/>
<feature type="signal peptide" evidence="2">
    <location>
        <begin position="1"/>
        <end position="19"/>
    </location>
</feature>
<feature type="chain" id="PRO_5040280510" evidence="2">
    <location>
        <begin position="20"/>
        <end position="263"/>
    </location>
</feature>
<keyword evidence="4" id="KW-1185">Reference proteome</keyword>
<feature type="transmembrane region" description="Helical" evidence="1">
    <location>
        <begin position="208"/>
        <end position="236"/>
    </location>
</feature>
<name>A0A9P4V5B1_9PLEO</name>
<accession>A0A9P4V5B1</accession>
<evidence type="ECO:0000313" key="4">
    <source>
        <dbReference type="Proteomes" id="UP000799444"/>
    </source>
</evidence>
<evidence type="ECO:0000256" key="1">
    <source>
        <dbReference type="SAM" id="Phobius"/>
    </source>
</evidence>
<feature type="transmembrane region" description="Helical" evidence="1">
    <location>
        <begin position="93"/>
        <end position="113"/>
    </location>
</feature>
<sequence length="263" mass="28580">MSGIKITGLVLGAIATVTATVTQSVESLTGLRSIIRNAYRDRVAQFEEYGVAAFFLDTLFPDAPRIMKKVERYILHADDQQVIAFMKQYTSSFNMTGVAGAIIAQVAITALSLMRLQDTHWTAEAFFIVSLVTGALSVYFSTALSPAFNGLHSAEDIKDFLTKPAKWRSLTLLNLHLTHAEHAQALTADASRKLPQLIAEERWKVPSVYAAIMLVVPMTLLNVALNAFLVGLGIYLGKLYTAQLVPSYGSGSLAALPTVSIQT</sequence>
<dbReference type="OrthoDB" id="4941332at2759"/>
<gene>
    <name evidence="3" type="ORF">EJ04DRAFT_551426</name>
</gene>
<comment type="caution">
    <text evidence="3">The sequence shown here is derived from an EMBL/GenBank/DDBJ whole genome shotgun (WGS) entry which is preliminary data.</text>
</comment>
<protein>
    <submittedName>
        <fullName evidence="3">Uncharacterized protein</fullName>
    </submittedName>
</protein>
<keyword evidence="1" id="KW-0812">Transmembrane</keyword>
<evidence type="ECO:0000256" key="2">
    <source>
        <dbReference type="SAM" id="SignalP"/>
    </source>
</evidence>
<feature type="transmembrane region" description="Helical" evidence="1">
    <location>
        <begin position="125"/>
        <end position="144"/>
    </location>
</feature>
<proteinExistence type="predicted"/>
<evidence type="ECO:0000313" key="3">
    <source>
        <dbReference type="EMBL" id="KAF2736185.1"/>
    </source>
</evidence>
<keyword evidence="2" id="KW-0732">Signal</keyword>
<reference evidence="3" key="1">
    <citation type="journal article" date="2020" name="Stud. Mycol.">
        <title>101 Dothideomycetes genomes: a test case for predicting lifestyles and emergence of pathogens.</title>
        <authorList>
            <person name="Haridas S."/>
            <person name="Albert R."/>
            <person name="Binder M."/>
            <person name="Bloem J."/>
            <person name="Labutti K."/>
            <person name="Salamov A."/>
            <person name="Andreopoulos B."/>
            <person name="Baker S."/>
            <person name="Barry K."/>
            <person name="Bills G."/>
            <person name="Bluhm B."/>
            <person name="Cannon C."/>
            <person name="Castanera R."/>
            <person name="Culley D."/>
            <person name="Daum C."/>
            <person name="Ezra D."/>
            <person name="Gonzalez J."/>
            <person name="Henrissat B."/>
            <person name="Kuo A."/>
            <person name="Liang C."/>
            <person name="Lipzen A."/>
            <person name="Lutzoni F."/>
            <person name="Magnuson J."/>
            <person name="Mondo S."/>
            <person name="Nolan M."/>
            <person name="Ohm R."/>
            <person name="Pangilinan J."/>
            <person name="Park H.-J."/>
            <person name="Ramirez L."/>
            <person name="Alfaro M."/>
            <person name="Sun H."/>
            <person name="Tritt A."/>
            <person name="Yoshinaga Y."/>
            <person name="Zwiers L.-H."/>
            <person name="Turgeon B."/>
            <person name="Goodwin S."/>
            <person name="Spatafora J."/>
            <person name="Crous P."/>
            <person name="Grigoriev I."/>
        </authorList>
    </citation>
    <scope>NUCLEOTIDE SEQUENCE</scope>
    <source>
        <strain evidence="3">CBS 125425</strain>
    </source>
</reference>
<keyword evidence="1" id="KW-1133">Transmembrane helix</keyword>
<dbReference type="Proteomes" id="UP000799444">
    <property type="component" value="Unassembled WGS sequence"/>
</dbReference>
<keyword evidence="1" id="KW-0472">Membrane</keyword>